<gene>
    <name evidence="6" type="ORF">LY89DRAFT_607800</name>
</gene>
<feature type="domain" description="MYND-type" evidence="5">
    <location>
        <begin position="21"/>
        <end position="60"/>
    </location>
</feature>
<evidence type="ECO:0000259" key="5">
    <source>
        <dbReference type="PROSITE" id="PS50865"/>
    </source>
</evidence>
<dbReference type="Gene3D" id="6.10.140.2220">
    <property type="match status" value="1"/>
</dbReference>
<keyword evidence="1" id="KW-0479">Metal-binding</keyword>
<dbReference type="GeneID" id="28820203"/>
<dbReference type="PANTHER" id="PTHR46920:SF1">
    <property type="entry name" value="PROTEIN MSS51 HOMOLOG, MITOCHONDRIAL-RELATED"/>
    <property type="match status" value="1"/>
</dbReference>
<reference evidence="6 7" key="1">
    <citation type="submission" date="2015-10" db="EMBL/GenBank/DDBJ databases">
        <title>Full genome of DAOMC 229536 Phialocephala scopiformis, a fungal endophyte of spruce producing the potent anti-insectan compound rugulosin.</title>
        <authorList>
            <consortium name="DOE Joint Genome Institute"/>
            <person name="Walker A.K."/>
            <person name="Frasz S.L."/>
            <person name="Seifert K.A."/>
            <person name="Miller J.D."/>
            <person name="Mondo S.J."/>
            <person name="Labutti K."/>
            <person name="Lipzen A."/>
            <person name="Dockter R."/>
            <person name="Kennedy M."/>
            <person name="Grigoriev I.V."/>
            <person name="Spatafora J.W."/>
        </authorList>
    </citation>
    <scope>NUCLEOTIDE SEQUENCE [LARGE SCALE GENOMIC DNA]</scope>
    <source>
        <strain evidence="6 7">CBS 120377</strain>
    </source>
</reference>
<dbReference type="InterPro" id="IPR046824">
    <property type="entry name" value="Mss51-like_C"/>
</dbReference>
<keyword evidence="3" id="KW-0862">Zinc</keyword>
<evidence type="ECO:0000313" key="7">
    <source>
        <dbReference type="Proteomes" id="UP000070700"/>
    </source>
</evidence>
<dbReference type="InterPro" id="IPR052839">
    <property type="entry name" value="Mito_gene_expr_regulator"/>
</dbReference>
<evidence type="ECO:0000256" key="3">
    <source>
        <dbReference type="ARBA" id="ARBA00022833"/>
    </source>
</evidence>
<sequence>MSKSERVLFPTPVSAVKGAICFTCYKATTKLNRCSGCRRVCYCSAECQKKDWRRGHKQLCPVLQGINALDSPKQSQTWEEYRDGMWTRVSAFRTQKAKFTVNDERVLQYQPYCIGCHLNAFQLPTGSTLKLCPKCQIAAHCSSCDLSLHDSVCSDLREVMTAERFAVAHYTETGEPSLSMPTGTPRTTYLPISTASSWYDYYTKISDKQMVEGLLSHDLKPLAGNDEMASALRAATEKMSMMISIIAGLEAVYPDLGTKEKVDLHLIGANAKELDALMLFEELLHLLPCLKEVNCSFVGLELPNPMDAGGRIVLDCCPECTKQKKVRSIEMHKGAYHDFAKSPAYKKPDLAVAFQTGHSQECVDDWTPTIRYLVHAPHCTMFTTFNEKEMVEEIEILKKLDAKFLVDGEKNKWQGMRPLLEVIEETENSVYYNHQYWYVVQGLLVST</sequence>
<organism evidence="6 7">
    <name type="scientific">Mollisia scopiformis</name>
    <name type="common">Conifer needle endophyte fungus</name>
    <name type="synonym">Phialocephala scopiformis</name>
    <dbReference type="NCBI Taxonomy" id="149040"/>
    <lineage>
        <taxon>Eukaryota</taxon>
        <taxon>Fungi</taxon>
        <taxon>Dikarya</taxon>
        <taxon>Ascomycota</taxon>
        <taxon>Pezizomycotina</taxon>
        <taxon>Leotiomycetes</taxon>
        <taxon>Helotiales</taxon>
        <taxon>Mollisiaceae</taxon>
        <taxon>Mollisia</taxon>
    </lineage>
</organism>
<dbReference type="OrthoDB" id="432970at2759"/>
<name>A0A194XRT7_MOLSC</name>
<dbReference type="InParanoid" id="A0A194XRT7"/>
<dbReference type="RefSeq" id="XP_018077263.1">
    <property type="nucleotide sequence ID" value="XM_018210477.1"/>
</dbReference>
<dbReference type="InterPro" id="IPR002893">
    <property type="entry name" value="Znf_MYND"/>
</dbReference>
<accession>A0A194XRT7</accession>
<dbReference type="AlphaFoldDB" id="A0A194XRT7"/>
<evidence type="ECO:0000256" key="4">
    <source>
        <dbReference type="PROSITE-ProRule" id="PRU00134"/>
    </source>
</evidence>
<keyword evidence="2 4" id="KW-0863">Zinc-finger</keyword>
<dbReference type="Proteomes" id="UP000070700">
    <property type="component" value="Unassembled WGS sequence"/>
</dbReference>
<dbReference type="EMBL" id="KQ947406">
    <property type="protein sequence ID" value="KUJ22908.1"/>
    <property type="molecule type" value="Genomic_DNA"/>
</dbReference>
<protein>
    <recommendedName>
        <fullName evidence="5">MYND-type domain-containing protein</fullName>
    </recommendedName>
</protein>
<dbReference type="Pfam" id="PF20179">
    <property type="entry name" value="MSS51_C"/>
    <property type="match status" value="1"/>
</dbReference>
<dbReference type="GO" id="GO:0008270">
    <property type="term" value="F:zinc ion binding"/>
    <property type="evidence" value="ECO:0007669"/>
    <property type="project" value="UniProtKB-KW"/>
</dbReference>
<evidence type="ECO:0000256" key="1">
    <source>
        <dbReference type="ARBA" id="ARBA00022723"/>
    </source>
</evidence>
<dbReference type="SUPFAM" id="SSF144232">
    <property type="entry name" value="HIT/MYND zinc finger-like"/>
    <property type="match status" value="1"/>
</dbReference>
<dbReference type="PANTHER" id="PTHR46920">
    <property type="match status" value="1"/>
</dbReference>
<proteinExistence type="predicted"/>
<dbReference type="KEGG" id="psco:LY89DRAFT_607800"/>
<dbReference type="Pfam" id="PF01753">
    <property type="entry name" value="zf-MYND"/>
    <property type="match status" value="1"/>
</dbReference>
<keyword evidence="7" id="KW-1185">Reference proteome</keyword>
<dbReference type="PROSITE" id="PS01360">
    <property type="entry name" value="ZF_MYND_1"/>
    <property type="match status" value="1"/>
</dbReference>
<evidence type="ECO:0000256" key="2">
    <source>
        <dbReference type="ARBA" id="ARBA00022771"/>
    </source>
</evidence>
<dbReference type="PROSITE" id="PS50865">
    <property type="entry name" value="ZF_MYND_2"/>
    <property type="match status" value="1"/>
</dbReference>
<evidence type="ECO:0000313" key="6">
    <source>
        <dbReference type="EMBL" id="KUJ22908.1"/>
    </source>
</evidence>
<dbReference type="STRING" id="149040.A0A194XRT7"/>